<comment type="caution">
    <text evidence="1">The sequence shown here is derived from an EMBL/GenBank/DDBJ whole genome shotgun (WGS) entry which is preliminary data.</text>
</comment>
<keyword evidence="2" id="KW-1185">Reference proteome</keyword>
<sequence length="471" mass="54500">MALSKNHSSYENPDYQSQPRFFLPPEIWVQIFHKLESFPDDFLSVINTSQQWRELLQSKRTTVLLPLILPTSLEAIDVPADAQLWNIVLSWRGLAPSAKIWVDQILSVEATLPTKYYQRVSERSEPIGNWHGRSNFLRLTNFADGRQTRLSSPQDVQNFASHFALDLEAKANPFVTKHVVLNLTPDFSNEEERSLLNVMKQYGNNIFALTLNIMPRRLLPNSLPVLLELFRYVPNLKILRINGFLGIQGVQDIFPYQIRRADVTNLKNLELLDLEVIDLTSTERFNLASIILELYGSHIRTLICRRELIEHGDVPFLNASLPNLRCLRVGTVSSTLLETLSQLQWPLEELQFVRFTWLLYPTITSLLRAINNFSRTLNHLHLRVGWYNADQPQARVLERIGEDNMEMAMETLPKLTTLSLRPFIIERDWFLNVMLAKCPKLKELRLTRALNEVNIIHMKEALQNKISVKDA</sequence>
<name>A0A1D2MBQ5_ORCCI</name>
<dbReference type="Proteomes" id="UP000094527">
    <property type="component" value="Unassembled WGS sequence"/>
</dbReference>
<reference evidence="1 2" key="1">
    <citation type="journal article" date="2016" name="Genome Biol. Evol.">
        <title>Gene Family Evolution Reflects Adaptation to Soil Environmental Stressors in the Genome of the Collembolan Orchesella cincta.</title>
        <authorList>
            <person name="Faddeeva-Vakhrusheva A."/>
            <person name="Derks M.F."/>
            <person name="Anvar S.Y."/>
            <person name="Agamennone V."/>
            <person name="Suring W."/>
            <person name="Smit S."/>
            <person name="van Straalen N.M."/>
            <person name="Roelofs D."/>
        </authorList>
    </citation>
    <scope>NUCLEOTIDE SEQUENCE [LARGE SCALE GENOMIC DNA]</scope>
    <source>
        <tissue evidence="1">Mixed pool</tissue>
    </source>
</reference>
<organism evidence="1 2">
    <name type="scientific">Orchesella cincta</name>
    <name type="common">Springtail</name>
    <name type="synonym">Podura cincta</name>
    <dbReference type="NCBI Taxonomy" id="48709"/>
    <lineage>
        <taxon>Eukaryota</taxon>
        <taxon>Metazoa</taxon>
        <taxon>Ecdysozoa</taxon>
        <taxon>Arthropoda</taxon>
        <taxon>Hexapoda</taxon>
        <taxon>Collembola</taxon>
        <taxon>Entomobryomorpha</taxon>
        <taxon>Entomobryoidea</taxon>
        <taxon>Orchesellidae</taxon>
        <taxon>Orchesellinae</taxon>
        <taxon>Orchesella</taxon>
    </lineage>
</organism>
<dbReference type="Gene3D" id="3.80.10.10">
    <property type="entry name" value="Ribonuclease Inhibitor"/>
    <property type="match status" value="1"/>
</dbReference>
<dbReference type="PANTHER" id="PTHR38926">
    <property type="entry name" value="F-BOX DOMAIN CONTAINING PROTEIN, EXPRESSED"/>
    <property type="match status" value="1"/>
</dbReference>
<accession>A0A1D2MBQ5</accession>
<dbReference type="SUPFAM" id="SSF52047">
    <property type="entry name" value="RNI-like"/>
    <property type="match status" value="1"/>
</dbReference>
<protein>
    <recommendedName>
        <fullName evidence="3">F-box domain-containing protein</fullName>
    </recommendedName>
</protein>
<proteinExistence type="predicted"/>
<dbReference type="InterPro" id="IPR032675">
    <property type="entry name" value="LRR_dom_sf"/>
</dbReference>
<evidence type="ECO:0000313" key="2">
    <source>
        <dbReference type="Proteomes" id="UP000094527"/>
    </source>
</evidence>
<feature type="non-terminal residue" evidence="1">
    <location>
        <position position="471"/>
    </location>
</feature>
<gene>
    <name evidence="1" type="ORF">Ocin01_16279</name>
</gene>
<dbReference type="EMBL" id="LJIJ01001983">
    <property type="protein sequence ID" value="ODM90403.1"/>
    <property type="molecule type" value="Genomic_DNA"/>
</dbReference>
<evidence type="ECO:0008006" key="3">
    <source>
        <dbReference type="Google" id="ProtNLM"/>
    </source>
</evidence>
<evidence type="ECO:0000313" key="1">
    <source>
        <dbReference type="EMBL" id="ODM90403.1"/>
    </source>
</evidence>
<dbReference type="AlphaFoldDB" id="A0A1D2MBQ5"/>
<dbReference type="PANTHER" id="PTHR38926:SF72">
    <property type="entry name" value="IM:7136021-RELATED"/>
    <property type="match status" value="1"/>
</dbReference>